<evidence type="ECO:0008006" key="5">
    <source>
        <dbReference type="Google" id="ProtNLM"/>
    </source>
</evidence>
<evidence type="ECO:0000313" key="4">
    <source>
        <dbReference type="Proteomes" id="UP000198967"/>
    </source>
</evidence>
<proteinExistence type="predicted"/>
<accession>A0A1G7I9I5</accession>
<feature type="transmembrane region" description="Helical" evidence="2">
    <location>
        <begin position="152"/>
        <end position="172"/>
    </location>
</feature>
<gene>
    <name evidence="3" type="ORF">SAMN05216377_103239</name>
</gene>
<evidence type="ECO:0000256" key="1">
    <source>
        <dbReference type="SAM" id="MobiDB-lite"/>
    </source>
</evidence>
<reference evidence="3 4" key="1">
    <citation type="submission" date="2016-10" db="EMBL/GenBank/DDBJ databases">
        <authorList>
            <person name="de Groot N.N."/>
        </authorList>
    </citation>
    <scope>NUCLEOTIDE SEQUENCE [LARGE SCALE GENOMIC DNA]</scope>
    <source>
        <strain evidence="3 4">CGMCC 4.3143</strain>
    </source>
</reference>
<dbReference type="EMBL" id="FNBE01000003">
    <property type="protein sequence ID" value="SDF09176.1"/>
    <property type="molecule type" value="Genomic_DNA"/>
</dbReference>
<organism evidence="3 4">
    <name type="scientific">Pseudonocardia oroxyli</name>
    <dbReference type="NCBI Taxonomy" id="366584"/>
    <lineage>
        <taxon>Bacteria</taxon>
        <taxon>Bacillati</taxon>
        <taxon>Actinomycetota</taxon>
        <taxon>Actinomycetes</taxon>
        <taxon>Pseudonocardiales</taxon>
        <taxon>Pseudonocardiaceae</taxon>
        <taxon>Pseudonocardia</taxon>
    </lineage>
</organism>
<keyword evidence="2" id="KW-1133">Transmembrane helix</keyword>
<dbReference type="Proteomes" id="UP000198967">
    <property type="component" value="Unassembled WGS sequence"/>
</dbReference>
<dbReference type="OrthoDB" id="3579868at2"/>
<keyword evidence="4" id="KW-1185">Reference proteome</keyword>
<dbReference type="AlphaFoldDB" id="A0A1G7I9I5"/>
<dbReference type="PANTHER" id="PTHR42305">
    <property type="entry name" value="MEMBRANE PROTEIN RV1733C-RELATED"/>
    <property type="match status" value="1"/>
</dbReference>
<evidence type="ECO:0000256" key="2">
    <source>
        <dbReference type="SAM" id="Phobius"/>
    </source>
</evidence>
<dbReference type="STRING" id="366584.SAMN05216377_103239"/>
<dbReference type="RefSeq" id="WP_093078083.1">
    <property type="nucleotide sequence ID" value="NZ_FNBE01000003.1"/>
</dbReference>
<sequence>MRSPWPGENEQPHETPAPRSAPADPFPRRRTDRVERATGVLVAAGALLAVVLAVLTSVSLHGSGVRQAANDAVDRVAVTATLTAPVEASPGLDATMSPGVGAAVPATWTGPDGSLHTGTVPVMGPQPAETSVPIWVDRTGALAPPPVTETQAAVTSVVGGLLVLLAGGLLLAGVRAGVRARCAALNHRAWAREWAEVGPRWSAGAGF</sequence>
<evidence type="ECO:0000313" key="3">
    <source>
        <dbReference type="EMBL" id="SDF09176.1"/>
    </source>
</evidence>
<dbReference type="InterPro" id="IPR039708">
    <property type="entry name" value="MT1774/Rv1733c-like"/>
</dbReference>
<protein>
    <recommendedName>
        <fullName evidence="5">Integral membrane protein</fullName>
    </recommendedName>
</protein>
<feature type="region of interest" description="Disordered" evidence="1">
    <location>
        <begin position="1"/>
        <end position="28"/>
    </location>
</feature>
<keyword evidence="2" id="KW-0812">Transmembrane</keyword>
<feature type="transmembrane region" description="Helical" evidence="2">
    <location>
        <begin position="37"/>
        <end position="60"/>
    </location>
</feature>
<name>A0A1G7I9I5_PSEOR</name>
<dbReference type="PANTHER" id="PTHR42305:SF1">
    <property type="entry name" value="MEMBRANE PROTEIN RV1733C-RELATED"/>
    <property type="match status" value="1"/>
</dbReference>
<keyword evidence="2" id="KW-0472">Membrane</keyword>